<gene>
    <name evidence="1" type="ORF">NYG85_06800</name>
</gene>
<protein>
    <recommendedName>
        <fullName evidence="3">EF-hand domain-containing protein</fullName>
    </recommendedName>
</protein>
<keyword evidence="2" id="KW-1185">Reference proteome</keyword>
<dbReference type="EMBL" id="JANURM010000007">
    <property type="protein sequence ID" value="MDL0089073.1"/>
    <property type="molecule type" value="Genomic_DNA"/>
</dbReference>
<dbReference type="Proteomes" id="UP001173801">
    <property type="component" value="Unassembled WGS sequence"/>
</dbReference>
<evidence type="ECO:0000313" key="2">
    <source>
        <dbReference type="Proteomes" id="UP001173801"/>
    </source>
</evidence>
<reference evidence="1" key="2">
    <citation type="journal article" date="2023" name="Microorganisms">
        <title>Isolation and Genomic Characteristics of Cat-Borne Campylobacter felis sp. nov. and Sheep-Borne Campylobacter ovis sp. nov.</title>
        <authorList>
            <person name="Wang H."/>
            <person name="Li Y."/>
            <person name="Gu Y."/>
            <person name="Zhou G."/>
            <person name="Chen X."/>
            <person name="Zhang X."/>
            <person name="Shao Z."/>
            <person name="Zhang J."/>
            <person name="Zhang M."/>
        </authorList>
    </citation>
    <scope>NUCLEOTIDE SEQUENCE</scope>
    <source>
        <strain evidence="1">PS10</strain>
    </source>
</reference>
<evidence type="ECO:0000313" key="1">
    <source>
        <dbReference type="EMBL" id="MDL0089073.1"/>
    </source>
</evidence>
<comment type="caution">
    <text evidence="1">The sequence shown here is derived from an EMBL/GenBank/DDBJ whole genome shotgun (WGS) entry which is preliminary data.</text>
</comment>
<organism evidence="1 2">
    <name type="scientific">Campylobacter gastrosuis</name>
    <dbReference type="NCBI Taxonomy" id="2974576"/>
    <lineage>
        <taxon>Bacteria</taxon>
        <taxon>Pseudomonadati</taxon>
        <taxon>Campylobacterota</taxon>
        <taxon>Epsilonproteobacteria</taxon>
        <taxon>Campylobacterales</taxon>
        <taxon>Campylobacteraceae</taxon>
        <taxon>Campylobacter</taxon>
    </lineage>
</organism>
<accession>A0ABT7HR15</accession>
<dbReference type="RefSeq" id="WP_284937731.1">
    <property type="nucleotide sequence ID" value="NZ_JANURM010000007.1"/>
</dbReference>
<name>A0ABT7HR15_9BACT</name>
<proteinExistence type="predicted"/>
<reference evidence="1" key="1">
    <citation type="submission" date="2022-08" db="EMBL/GenBank/DDBJ databases">
        <authorList>
            <person name="Wang H."/>
        </authorList>
    </citation>
    <scope>NUCLEOTIDE SEQUENCE</scope>
    <source>
        <strain evidence="1">PS10</strain>
    </source>
</reference>
<evidence type="ECO:0008006" key="3">
    <source>
        <dbReference type="Google" id="ProtNLM"/>
    </source>
</evidence>
<sequence>MERMLAKNLDVLENFLDDPSDNLSVRGFLMSVFRFCDDALTQIMATNNSLKFGLDGFEILREFLQKNGTKDLSEIEFSEFLNTAKAITLQKEPLNELFKRTKRTNDTKYEVF</sequence>